<evidence type="ECO:0000313" key="2">
    <source>
        <dbReference type="EMBL" id="CAI6244014.1"/>
    </source>
</evidence>
<proteinExistence type="predicted"/>
<comment type="caution">
    <text evidence="2">The sequence shown here is derived from an EMBL/GenBank/DDBJ whole genome shotgun (WGS) entry which is preliminary data.</text>
</comment>
<dbReference type="EMBL" id="CAOQHR010000001">
    <property type="protein sequence ID" value="CAI6244014.1"/>
    <property type="molecule type" value="Genomic_DNA"/>
</dbReference>
<protein>
    <submittedName>
        <fullName evidence="2">Uncharacterized protein</fullName>
    </submittedName>
</protein>
<evidence type="ECO:0000256" key="1">
    <source>
        <dbReference type="SAM" id="MobiDB-lite"/>
    </source>
</evidence>
<feature type="region of interest" description="Disordered" evidence="1">
    <location>
        <begin position="1"/>
        <end position="30"/>
    </location>
</feature>
<feature type="compositionally biased region" description="Polar residues" evidence="1">
    <location>
        <begin position="7"/>
        <end position="20"/>
    </location>
</feature>
<evidence type="ECO:0000313" key="3">
    <source>
        <dbReference type="Proteomes" id="UP001152607"/>
    </source>
</evidence>
<keyword evidence="3" id="KW-1185">Reference proteome</keyword>
<reference evidence="2" key="1">
    <citation type="submission" date="2023-01" db="EMBL/GenBank/DDBJ databases">
        <authorList>
            <person name="Van Ghelder C."/>
            <person name="Rancurel C."/>
        </authorList>
    </citation>
    <scope>NUCLEOTIDE SEQUENCE</scope>
    <source>
        <strain evidence="2">CNCM I-4278</strain>
    </source>
</reference>
<gene>
    <name evidence="2" type="ORF">PDIGIT_LOCUS697</name>
</gene>
<dbReference type="Proteomes" id="UP001152607">
    <property type="component" value="Unassembled WGS sequence"/>
</dbReference>
<name>A0A9W4U2K3_9PLEO</name>
<sequence length="101" mass="11322">MDRRQADGQTGRHTALQIHTPSYRDPTTVPSCTRTHTQVHLQTSSVLYLLTSPTSGPAFLSPLCWVDDCLPTAGYIDSLTLTLSSPSPLHKDTHYQRRRLF</sequence>
<organism evidence="2 3">
    <name type="scientific">Periconia digitata</name>
    <dbReference type="NCBI Taxonomy" id="1303443"/>
    <lineage>
        <taxon>Eukaryota</taxon>
        <taxon>Fungi</taxon>
        <taxon>Dikarya</taxon>
        <taxon>Ascomycota</taxon>
        <taxon>Pezizomycotina</taxon>
        <taxon>Dothideomycetes</taxon>
        <taxon>Pleosporomycetidae</taxon>
        <taxon>Pleosporales</taxon>
        <taxon>Massarineae</taxon>
        <taxon>Periconiaceae</taxon>
        <taxon>Periconia</taxon>
    </lineage>
</organism>
<accession>A0A9W4U2K3</accession>
<dbReference type="AlphaFoldDB" id="A0A9W4U2K3"/>